<evidence type="ECO:0000256" key="6">
    <source>
        <dbReference type="PIRSR" id="PIRSR003085-1"/>
    </source>
</evidence>
<dbReference type="GO" id="GO:0008168">
    <property type="term" value="F:methyltransferase activity"/>
    <property type="evidence" value="ECO:0007669"/>
    <property type="project" value="UniProtKB-KW"/>
</dbReference>
<dbReference type="SUPFAM" id="SSF53335">
    <property type="entry name" value="S-adenosyl-L-methionine-dependent methyltransferases"/>
    <property type="match status" value="1"/>
</dbReference>
<evidence type="ECO:0000313" key="8">
    <source>
        <dbReference type="Proteomes" id="UP000321595"/>
    </source>
</evidence>
<gene>
    <name evidence="7" type="ORF">FRD01_23185</name>
</gene>
<dbReference type="CDD" id="cd02440">
    <property type="entry name" value="AdoMet_MTases"/>
    <property type="match status" value="1"/>
</dbReference>
<organism evidence="7 8">
    <name type="scientific">Microvenator marinus</name>
    <dbReference type="NCBI Taxonomy" id="2600177"/>
    <lineage>
        <taxon>Bacteria</taxon>
        <taxon>Deltaproteobacteria</taxon>
        <taxon>Bradymonadales</taxon>
        <taxon>Microvenatoraceae</taxon>
        <taxon>Microvenator</taxon>
    </lineage>
</organism>
<dbReference type="OrthoDB" id="9782855at2"/>
<protein>
    <submittedName>
        <fullName evidence="7">Class I SAM-dependent methyltransferase</fullName>
    </submittedName>
</protein>
<keyword evidence="5" id="KW-0443">Lipid metabolism</keyword>
<keyword evidence="4" id="KW-0949">S-adenosyl-L-methionine</keyword>
<evidence type="ECO:0000256" key="2">
    <source>
        <dbReference type="ARBA" id="ARBA00022603"/>
    </source>
</evidence>
<keyword evidence="3 7" id="KW-0808">Transferase</keyword>
<evidence type="ECO:0000256" key="4">
    <source>
        <dbReference type="ARBA" id="ARBA00022691"/>
    </source>
</evidence>
<comment type="similarity">
    <text evidence="1">Belongs to the CFA/CMAS family.</text>
</comment>
<dbReference type="PIRSF" id="PIRSF003085">
    <property type="entry name" value="CMAS"/>
    <property type="match status" value="1"/>
</dbReference>
<feature type="active site" evidence="6">
    <location>
        <position position="263"/>
    </location>
</feature>
<dbReference type="InterPro" id="IPR003333">
    <property type="entry name" value="CMAS"/>
</dbReference>
<dbReference type="PANTHER" id="PTHR43667">
    <property type="entry name" value="CYCLOPROPANE-FATTY-ACYL-PHOSPHOLIPID SYNTHASE"/>
    <property type="match status" value="1"/>
</dbReference>
<evidence type="ECO:0000256" key="5">
    <source>
        <dbReference type="ARBA" id="ARBA00023098"/>
    </source>
</evidence>
<dbReference type="InterPro" id="IPR050723">
    <property type="entry name" value="CFA/CMAS"/>
</dbReference>
<evidence type="ECO:0000256" key="3">
    <source>
        <dbReference type="ARBA" id="ARBA00022679"/>
    </source>
</evidence>
<name>A0A5B8Y287_9DELT</name>
<dbReference type="Gene3D" id="3.40.50.150">
    <property type="entry name" value="Vaccinia Virus protein VP39"/>
    <property type="match status" value="1"/>
</dbReference>
<proteinExistence type="inferred from homology"/>
<evidence type="ECO:0000313" key="7">
    <source>
        <dbReference type="EMBL" id="QED30086.1"/>
    </source>
</evidence>
<dbReference type="GO" id="GO:0008610">
    <property type="term" value="P:lipid biosynthetic process"/>
    <property type="evidence" value="ECO:0007669"/>
    <property type="project" value="InterPro"/>
</dbReference>
<dbReference type="EMBL" id="CP042467">
    <property type="protein sequence ID" value="QED30086.1"/>
    <property type="molecule type" value="Genomic_DNA"/>
</dbReference>
<dbReference type="Pfam" id="PF02353">
    <property type="entry name" value="CMAS"/>
    <property type="match status" value="1"/>
</dbReference>
<accession>A0A5B8Y287</accession>
<dbReference type="AlphaFoldDB" id="A0A5B8Y287"/>
<sequence>MVSTQDEVEVSYDVSNEFFRLWLDEKMNYTCALYEGTDNLEEAQMKKLHWLSDAAHVNSESSVLDIGCGWGANLEFLATQRHVAMATGITLSRAQHAEIVDRNIPNVFATVTDYRDFQPTEKFDAVISICMMEHIATPEEVREGKHIGMYRDYFRKAHEWTRPGAWFGLQTILRNRVPRNREHLRDIGWVTQEIFPGGLSLRLEDIVMAVNPYWEIMEVKTRREHYEKTCAEWLRRLRSHEALIRDKWGDKVFEDYDRYLHTCVVGFQNHYQSLAQYALRRID</sequence>
<reference evidence="7 8" key="1">
    <citation type="submission" date="2019-08" db="EMBL/GenBank/DDBJ databases">
        <authorList>
            <person name="Liang Q."/>
        </authorList>
    </citation>
    <scope>NUCLEOTIDE SEQUENCE [LARGE SCALE GENOMIC DNA]</scope>
    <source>
        <strain evidence="7 8">V1718</strain>
    </source>
</reference>
<dbReference type="KEGG" id="bbae:FRD01_23185"/>
<keyword evidence="2 7" id="KW-0489">Methyltransferase</keyword>
<dbReference type="InterPro" id="IPR029063">
    <property type="entry name" value="SAM-dependent_MTases_sf"/>
</dbReference>
<dbReference type="Proteomes" id="UP000321595">
    <property type="component" value="Chromosome"/>
</dbReference>
<dbReference type="PANTHER" id="PTHR43667:SF1">
    <property type="entry name" value="CYCLOPROPANE-FATTY-ACYL-PHOSPHOLIPID SYNTHASE"/>
    <property type="match status" value="1"/>
</dbReference>
<keyword evidence="8" id="KW-1185">Reference proteome</keyword>
<dbReference type="GO" id="GO:0032259">
    <property type="term" value="P:methylation"/>
    <property type="evidence" value="ECO:0007669"/>
    <property type="project" value="UniProtKB-KW"/>
</dbReference>
<evidence type="ECO:0000256" key="1">
    <source>
        <dbReference type="ARBA" id="ARBA00010815"/>
    </source>
</evidence>